<organism evidence="1 2">
    <name type="scientific">Funiculus sociatus GB2-A5</name>
    <dbReference type="NCBI Taxonomy" id="2933946"/>
    <lineage>
        <taxon>Bacteria</taxon>
        <taxon>Bacillati</taxon>
        <taxon>Cyanobacteriota</taxon>
        <taxon>Cyanophyceae</taxon>
        <taxon>Coleofasciculales</taxon>
        <taxon>Coleofasciculaceae</taxon>
        <taxon>Funiculus</taxon>
    </lineage>
</organism>
<dbReference type="SUPFAM" id="SSF53649">
    <property type="entry name" value="Alkaline phosphatase-like"/>
    <property type="match status" value="1"/>
</dbReference>
<keyword evidence="2" id="KW-1185">Reference proteome</keyword>
<dbReference type="Gene3D" id="3.30.1360.110">
    <property type="entry name" value="Domain 2, Phosphonoacetate Hydrolase"/>
    <property type="match status" value="1"/>
</dbReference>
<proteinExistence type="predicted"/>
<dbReference type="Pfam" id="PF01663">
    <property type="entry name" value="Phosphodiest"/>
    <property type="match status" value="1"/>
</dbReference>
<reference evidence="1 2" key="1">
    <citation type="submission" date="2022-04" db="EMBL/GenBank/DDBJ databases">
        <title>Positive selection, recombination, and allopatry shape intraspecific diversity of widespread and dominant cyanobacteria.</title>
        <authorList>
            <person name="Wei J."/>
            <person name="Shu W."/>
            <person name="Hu C."/>
        </authorList>
    </citation>
    <scope>NUCLEOTIDE SEQUENCE [LARGE SCALE GENOMIC DNA]</scope>
    <source>
        <strain evidence="1 2">GB2-A5</strain>
    </source>
</reference>
<protein>
    <submittedName>
        <fullName evidence="1">Alkaline phosphatase family protein</fullName>
    </submittedName>
</protein>
<name>A0ABV0JM62_9CYAN</name>
<evidence type="ECO:0000313" key="1">
    <source>
        <dbReference type="EMBL" id="MEP0863796.1"/>
    </source>
</evidence>
<dbReference type="InterPro" id="IPR002591">
    <property type="entry name" value="Phosphodiest/P_Trfase"/>
</dbReference>
<dbReference type="Gene3D" id="3.40.720.10">
    <property type="entry name" value="Alkaline Phosphatase, subunit A"/>
    <property type="match status" value="1"/>
</dbReference>
<comment type="caution">
    <text evidence="1">The sequence shown here is derived from an EMBL/GenBank/DDBJ whole genome shotgun (WGS) entry which is preliminary data.</text>
</comment>
<dbReference type="CDD" id="cd16018">
    <property type="entry name" value="Enpp"/>
    <property type="match status" value="1"/>
</dbReference>
<dbReference type="Proteomes" id="UP001442494">
    <property type="component" value="Unassembled WGS sequence"/>
</dbReference>
<dbReference type="PANTHER" id="PTHR10151">
    <property type="entry name" value="ECTONUCLEOTIDE PYROPHOSPHATASE/PHOSPHODIESTERASE"/>
    <property type="match status" value="1"/>
</dbReference>
<dbReference type="InterPro" id="IPR017850">
    <property type="entry name" value="Alkaline_phosphatase_core_sf"/>
</dbReference>
<dbReference type="RefSeq" id="WP_190417351.1">
    <property type="nucleotide sequence ID" value="NZ_JAMPKK010000007.1"/>
</dbReference>
<dbReference type="PANTHER" id="PTHR10151:SF120">
    <property type="entry name" value="BIS(5'-ADENOSYL)-TRIPHOSPHATASE"/>
    <property type="match status" value="1"/>
</dbReference>
<dbReference type="EMBL" id="JAMPKK010000007">
    <property type="protein sequence ID" value="MEP0863796.1"/>
    <property type="molecule type" value="Genomic_DNA"/>
</dbReference>
<dbReference type="InterPro" id="IPR023116">
    <property type="entry name" value="Phosphonoacetate_hydro_insert"/>
</dbReference>
<sequence>MQKTVVLNVVGLTPSLLGKHTPFLSEWAAQGQVVPVKPALPAVTCSVQATYLTGKWPNEHGIVGNGWYFRDECEVKFWRQSNKLIQAPKVWETARSFDPTFTCANLFWWYNMYSSADISVTPRPMYPADGRKIPDIYTQPAELRSHLQDRLGTFPLFEFWGPKTSIRSSQWIAESAKVVEQMYAPTLTLIYIPHLDYNLQRLGTDEQAIATDLKEVDDVCKDLIQFYESRGSQVIVLSEYGITPVNKAVSLNRILRENGYLAVREELGLELLDAGASIAFAVADHQVAHIYINDKDKVSQVRNLIEKVPGVELVLGEKEKANYHLNHPRSGELVAIAAPDSWFTYYYWLDDTKAPDFARNVDIHRKPGYDPAELFIDPSIKFPQLKIAGILLKKKLGFRTLLDVISLDASLVKGSHGRLPNSPDDAPLIITNNTNLLPATLEATDIHDIILSHLQKGIVQNGR</sequence>
<gene>
    <name evidence="1" type="ORF">NDI37_04870</name>
</gene>
<accession>A0ABV0JM62</accession>
<evidence type="ECO:0000313" key="2">
    <source>
        <dbReference type="Proteomes" id="UP001442494"/>
    </source>
</evidence>